<dbReference type="AlphaFoldDB" id="A0AAV9XRA3"/>
<feature type="domain" description="Peptidase S1" evidence="3">
    <location>
        <begin position="7"/>
        <end position="228"/>
    </location>
</feature>
<dbReference type="InterPro" id="IPR050430">
    <property type="entry name" value="Peptidase_S1"/>
</dbReference>
<organism evidence="4 5">
    <name type="scientific">Orbilia ellipsospora</name>
    <dbReference type="NCBI Taxonomy" id="2528407"/>
    <lineage>
        <taxon>Eukaryota</taxon>
        <taxon>Fungi</taxon>
        <taxon>Dikarya</taxon>
        <taxon>Ascomycota</taxon>
        <taxon>Pezizomycotina</taxon>
        <taxon>Orbiliomycetes</taxon>
        <taxon>Orbiliales</taxon>
        <taxon>Orbiliaceae</taxon>
        <taxon>Orbilia</taxon>
    </lineage>
</organism>
<dbReference type="InterPro" id="IPR009003">
    <property type="entry name" value="Peptidase_S1_PA"/>
</dbReference>
<dbReference type="GO" id="GO:0004252">
    <property type="term" value="F:serine-type endopeptidase activity"/>
    <property type="evidence" value="ECO:0007669"/>
    <property type="project" value="InterPro"/>
</dbReference>
<accession>A0AAV9XRA3</accession>
<dbReference type="PANTHER" id="PTHR24276">
    <property type="entry name" value="POLYSERASE-RELATED"/>
    <property type="match status" value="1"/>
</dbReference>
<dbReference type="Gene3D" id="2.40.10.10">
    <property type="entry name" value="Trypsin-like serine proteases"/>
    <property type="match status" value="2"/>
</dbReference>
<evidence type="ECO:0000313" key="4">
    <source>
        <dbReference type="EMBL" id="KAK6544625.1"/>
    </source>
</evidence>
<dbReference type="Pfam" id="PF00089">
    <property type="entry name" value="Trypsin"/>
    <property type="match status" value="1"/>
</dbReference>
<evidence type="ECO:0000259" key="3">
    <source>
        <dbReference type="PROSITE" id="PS50240"/>
    </source>
</evidence>
<dbReference type="EMBL" id="JAVHJO010000001">
    <property type="protein sequence ID" value="KAK6544625.1"/>
    <property type="molecule type" value="Genomic_DNA"/>
</dbReference>
<keyword evidence="1" id="KW-1015">Disulfide bond</keyword>
<protein>
    <recommendedName>
        <fullName evidence="3">Peptidase S1 domain-containing protein</fullName>
    </recommendedName>
</protein>
<name>A0AAV9XRA3_9PEZI</name>
<dbReference type="Proteomes" id="UP001365542">
    <property type="component" value="Unassembled WGS sequence"/>
</dbReference>
<reference evidence="4 5" key="1">
    <citation type="submission" date="2019-10" db="EMBL/GenBank/DDBJ databases">
        <authorList>
            <person name="Palmer J.M."/>
        </authorList>
    </citation>
    <scope>NUCLEOTIDE SEQUENCE [LARGE SCALE GENOMIC DNA]</scope>
    <source>
        <strain evidence="4 5">TWF694</strain>
    </source>
</reference>
<keyword evidence="2" id="KW-0732">Signal</keyword>
<dbReference type="GO" id="GO:0006508">
    <property type="term" value="P:proteolysis"/>
    <property type="evidence" value="ECO:0007669"/>
    <property type="project" value="InterPro"/>
</dbReference>
<dbReference type="PANTHER" id="PTHR24276:SF98">
    <property type="entry name" value="FI18310P1-RELATED"/>
    <property type="match status" value="1"/>
</dbReference>
<feature type="signal peptide" evidence="2">
    <location>
        <begin position="1"/>
        <end position="20"/>
    </location>
</feature>
<evidence type="ECO:0000313" key="5">
    <source>
        <dbReference type="Proteomes" id="UP001365542"/>
    </source>
</evidence>
<proteinExistence type="predicted"/>
<feature type="chain" id="PRO_5043328821" description="Peptidase S1 domain-containing protein" evidence="2">
    <location>
        <begin position="21"/>
        <end position="228"/>
    </location>
</feature>
<gene>
    <name evidence="4" type="ORF">TWF694_001314</name>
</gene>
<dbReference type="InterPro" id="IPR043504">
    <property type="entry name" value="Peptidase_S1_PA_chymotrypsin"/>
</dbReference>
<comment type="caution">
    <text evidence="4">The sequence shown here is derived from an EMBL/GenBank/DDBJ whole genome shotgun (WGS) entry which is preliminary data.</text>
</comment>
<dbReference type="InterPro" id="IPR001254">
    <property type="entry name" value="Trypsin_dom"/>
</dbReference>
<evidence type="ECO:0000256" key="2">
    <source>
        <dbReference type="SAM" id="SignalP"/>
    </source>
</evidence>
<dbReference type="SUPFAM" id="SSF50494">
    <property type="entry name" value="Trypsin-like serine proteases"/>
    <property type="match status" value="1"/>
</dbReference>
<sequence length="228" mass="23124">MQKLFFLLGALFHLTAPASSLIAGVPAAAGIVISKRTILTSISCVENQSALTLKVRVGSLRRTAGGTQLGVSRIIKDPEVSVGGLLAGADGPALVIVKLDIPIDGKNIAAAKLAAASESAGANVVIAGWGLTSATNTQQPATLSKTTVTVQKPSACESLVSQLLPAQEFCVAQAATQKGVTCLGDTGDGVSRNGIIYGIVGNKHGCGTASDVVIDVAKYLSFIQANKQ</sequence>
<dbReference type="PROSITE" id="PS50240">
    <property type="entry name" value="TRYPSIN_DOM"/>
    <property type="match status" value="1"/>
</dbReference>
<evidence type="ECO:0000256" key="1">
    <source>
        <dbReference type="ARBA" id="ARBA00023157"/>
    </source>
</evidence>
<dbReference type="SMART" id="SM00020">
    <property type="entry name" value="Tryp_SPc"/>
    <property type="match status" value="1"/>
</dbReference>
<keyword evidence="5" id="KW-1185">Reference proteome</keyword>